<dbReference type="RefSeq" id="WP_168219258.1">
    <property type="nucleotide sequence ID" value="NZ_CP042425.1"/>
</dbReference>
<protein>
    <submittedName>
        <fullName evidence="1">Uncharacterized protein</fullName>
    </submittedName>
</protein>
<reference evidence="2" key="1">
    <citation type="submission" date="2019-08" db="EMBL/GenBank/DDBJ databases">
        <title>Limnoglobus roseus gen. nov., sp. nov., a novel freshwater planctomycete with a giant genome from the family Gemmataceae.</title>
        <authorList>
            <person name="Kulichevskaya I.S."/>
            <person name="Naumoff D.G."/>
            <person name="Miroshnikov K."/>
            <person name="Ivanova A."/>
            <person name="Philippov D.A."/>
            <person name="Hakobyan A."/>
            <person name="Rijpstra I.C."/>
            <person name="Sinninghe Damste J.S."/>
            <person name="Liesack W."/>
            <person name="Dedysh S.N."/>
        </authorList>
    </citation>
    <scope>NUCLEOTIDE SEQUENCE [LARGE SCALE GENOMIC DNA]</scope>
    <source>
        <strain evidence="2">PX52</strain>
    </source>
</reference>
<dbReference type="EMBL" id="CP042425">
    <property type="protein sequence ID" value="QEL18842.1"/>
    <property type="molecule type" value="Genomic_DNA"/>
</dbReference>
<name>A0A5C1AM85_9BACT</name>
<dbReference type="Proteomes" id="UP000324974">
    <property type="component" value="Chromosome"/>
</dbReference>
<organism evidence="1 2">
    <name type="scientific">Limnoglobus roseus</name>
    <dbReference type="NCBI Taxonomy" id="2598579"/>
    <lineage>
        <taxon>Bacteria</taxon>
        <taxon>Pseudomonadati</taxon>
        <taxon>Planctomycetota</taxon>
        <taxon>Planctomycetia</taxon>
        <taxon>Gemmatales</taxon>
        <taxon>Gemmataceae</taxon>
        <taxon>Limnoglobus</taxon>
    </lineage>
</organism>
<keyword evidence="2" id="KW-1185">Reference proteome</keyword>
<dbReference type="AlphaFoldDB" id="A0A5C1AM85"/>
<gene>
    <name evidence="1" type="ORF">PX52LOC_05883</name>
</gene>
<accession>A0A5C1AM85</accession>
<dbReference type="KEGG" id="lrs:PX52LOC_05883"/>
<proteinExistence type="predicted"/>
<sequence>MIPDSLRAHVRTGNYVPIVAGTVVVIPVPNKPADPRMLLRLAPSHGRHEAR</sequence>
<evidence type="ECO:0000313" key="1">
    <source>
        <dbReference type="EMBL" id="QEL18842.1"/>
    </source>
</evidence>
<evidence type="ECO:0000313" key="2">
    <source>
        <dbReference type="Proteomes" id="UP000324974"/>
    </source>
</evidence>